<comment type="subcellular location">
    <subcellularLocation>
        <location evidence="1">Membrane</location>
        <topology evidence="1">Multi-pass membrane protein</topology>
    </subcellularLocation>
</comment>
<dbReference type="Gene3D" id="1.10.3080.10">
    <property type="entry name" value="Clc chloride channel"/>
    <property type="match status" value="1"/>
</dbReference>
<dbReference type="Proteomes" id="UP000241769">
    <property type="component" value="Unassembled WGS sequence"/>
</dbReference>
<keyword evidence="9" id="KW-1185">Reference proteome</keyword>
<feature type="transmembrane region" description="Helical" evidence="7">
    <location>
        <begin position="125"/>
        <end position="146"/>
    </location>
</feature>
<name>A0A2P6N9W0_9EUKA</name>
<feature type="transmembrane region" description="Helical" evidence="7">
    <location>
        <begin position="324"/>
        <end position="346"/>
    </location>
</feature>
<evidence type="ECO:0000313" key="8">
    <source>
        <dbReference type="EMBL" id="PRP80735.1"/>
    </source>
</evidence>
<reference evidence="8 9" key="1">
    <citation type="journal article" date="2018" name="Genome Biol. Evol.">
        <title>Multiple Roots of Fruiting Body Formation in Amoebozoa.</title>
        <authorList>
            <person name="Hillmann F."/>
            <person name="Forbes G."/>
            <person name="Novohradska S."/>
            <person name="Ferling I."/>
            <person name="Riege K."/>
            <person name="Groth M."/>
            <person name="Westermann M."/>
            <person name="Marz M."/>
            <person name="Spaller T."/>
            <person name="Winckler T."/>
            <person name="Schaap P."/>
            <person name="Glockner G."/>
        </authorList>
    </citation>
    <scope>NUCLEOTIDE SEQUENCE [LARGE SCALE GENOMIC DNA]</scope>
    <source>
        <strain evidence="8 9">Jena</strain>
    </source>
</reference>
<dbReference type="PRINTS" id="PR00762">
    <property type="entry name" value="CLCHANNEL"/>
</dbReference>
<dbReference type="PANTHER" id="PTHR11689">
    <property type="entry name" value="CHLORIDE CHANNEL PROTEIN CLC FAMILY MEMBER"/>
    <property type="match status" value="1"/>
</dbReference>
<evidence type="ECO:0000313" key="9">
    <source>
        <dbReference type="Proteomes" id="UP000241769"/>
    </source>
</evidence>
<sequence length="745" mass="83172">MSSSDAGVRNSRAPEGCLFMRASRNVEMAEEESIPLRADITRRFTRARPDRNESADYRSADDDIQRMYYQTADHRRRNYQKVVVKWFLYLITGITVVKKGIEYLEEIKFETIKRIDERGERAASFFAYWGICSTYAFLGAITVAFFGPLAGGSGIPEVKGFLNGVNIRGTINIKSFIGKIISIIFSFSSCLSLGPEGPMVHIGSMVGGGLSAGKSRTLKLRLPLLFDILRSDREQRDFVTSGVAAGIAAAFGAPIGGLLFALEETSSFWSRELTWRTFFGAMVASFTVKGLLSVSSPGVSTLVNDYGLLTFEISVNSLYRVQELLAFAGLGVIGGILGGSFVRLNIRLNHWRRTNIKVHWWRGVAEIMVLVLFFSIITFLIPLAGRCYSNDNFHKKSFEGVCGGGNQTEVHPSSMFCEAGQYNDFVNLLLVPQDHALKNLLSRTRDVFSMGALCGFLVLYFAMVTLTAGTINAGGLFYPMMLLGATYGRICGRLLALWSHNIDPSVYALVGSAAMMSGFSRSTISLVVIVVELTANTQYMLPIMLATMTAKWIGDLISESIYEALLELKKIPFLNHQPPRHTLALTASDVMATPVRCIHEATYRGLISRKQIIVLLANHKYYHKTQQSHDQLEWMDHESKIALLNKKILLAELDLPKDSQNYELSVRHYTDKSASILPVESNYVDAYRTFCLLGLRHLVVIDEEYQVAGMITRHDMLGPEHEQEEVHRRRTLSAGPHRDKLEPIL</sequence>
<evidence type="ECO:0000256" key="1">
    <source>
        <dbReference type="ARBA" id="ARBA00004141"/>
    </source>
</evidence>
<dbReference type="EMBL" id="MDYQ01000139">
    <property type="protein sequence ID" value="PRP80735.1"/>
    <property type="molecule type" value="Genomic_DNA"/>
</dbReference>
<evidence type="ECO:0000256" key="3">
    <source>
        <dbReference type="ARBA" id="ARBA00022737"/>
    </source>
</evidence>
<dbReference type="SUPFAM" id="SSF54631">
    <property type="entry name" value="CBS-domain pair"/>
    <property type="match status" value="1"/>
</dbReference>
<dbReference type="InterPro" id="IPR001807">
    <property type="entry name" value="ClC"/>
</dbReference>
<feature type="transmembrane region" description="Helical" evidence="7">
    <location>
        <begin position="238"/>
        <end position="261"/>
    </location>
</feature>
<evidence type="ECO:0000256" key="2">
    <source>
        <dbReference type="ARBA" id="ARBA00022692"/>
    </source>
</evidence>
<keyword evidence="5" id="KW-0129">CBS domain</keyword>
<comment type="caution">
    <text evidence="8">The sequence shown here is derived from an EMBL/GenBank/DDBJ whole genome shotgun (WGS) entry which is preliminary data.</text>
</comment>
<dbReference type="InParanoid" id="A0A2P6N9W0"/>
<dbReference type="GO" id="GO:0015108">
    <property type="term" value="F:chloride transmembrane transporter activity"/>
    <property type="evidence" value="ECO:0007669"/>
    <property type="project" value="InterPro"/>
</dbReference>
<dbReference type="OrthoDB" id="428525at2759"/>
<keyword evidence="4 7" id="KW-1133">Transmembrane helix</keyword>
<dbReference type="PANTHER" id="PTHR11689:SF136">
    <property type="entry name" value="H(+)_CL(-) EXCHANGE TRANSPORTER 7"/>
    <property type="match status" value="1"/>
</dbReference>
<protein>
    <submittedName>
        <fullName evidence="8">Chloride channel protein</fullName>
    </submittedName>
</protein>
<feature type="transmembrane region" description="Helical" evidence="7">
    <location>
        <begin position="447"/>
        <end position="469"/>
    </location>
</feature>
<dbReference type="InterPro" id="IPR014743">
    <property type="entry name" value="Cl-channel_core"/>
</dbReference>
<dbReference type="InterPro" id="IPR051280">
    <property type="entry name" value="Cl-channel/antiporter"/>
</dbReference>
<keyword evidence="6 7" id="KW-0472">Membrane</keyword>
<gene>
    <name evidence="8" type="ORF">PROFUN_11475</name>
</gene>
<proteinExistence type="predicted"/>
<dbReference type="Pfam" id="PF00654">
    <property type="entry name" value="Voltage_CLC"/>
    <property type="match status" value="1"/>
</dbReference>
<keyword evidence="2 7" id="KW-0812">Transmembrane</keyword>
<evidence type="ECO:0000256" key="7">
    <source>
        <dbReference type="SAM" id="Phobius"/>
    </source>
</evidence>
<keyword evidence="3" id="KW-0677">Repeat</keyword>
<evidence type="ECO:0000256" key="6">
    <source>
        <dbReference type="ARBA" id="ARBA00023136"/>
    </source>
</evidence>
<accession>A0A2P6N9W0</accession>
<evidence type="ECO:0000256" key="5">
    <source>
        <dbReference type="ARBA" id="ARBA00023122"/>
    </source>
</evidence>
<dbReference type="GO" id="GO:0016020">
    <property type="term" value="C:membrane"/>
    <property type="evidence" value="ECO:0007669"/>
    <property type="project" value="UniProtKB-SubCell"/>
</dbReference>
<feature type="transmembrane region" description="Helical" evidence="7">
    <location>
        <begin position="273"/>
        <end position="292"/>
    </location>
</feature>
<dbReference type="SUPFAM" id="SSF81340">
    <property type="entry name" value="Clc chloride channel"/>
    <property type="match status" value="1"/>
</dbReference>
<dbReference type="InterPro" id="IPR046342">
    <property type="entry name" value="CBS_dom_sf"/>
</dbReference>
<dbReference type="FunCoup" id="A0A2P6N9W0">
    <property type="interactions" value="324"/>
</dbReference>
<feature type="transmembrane region" description="Helical" evidence="7">
    <location>
        <begin position="367"/>
        <end position="385"/>
    </location>
</feature>
<dbReference type="AlphaFoldDB" id="A0A2P6N9W0"/>
<evidence type="ECO:0000256" key="4">
    <source>
        <dbReference type="ARBA" id="ARBA00022989"/>
    </source>
</evidence>
<organism evidence="8 9">
    <name type="scientific">Planoprotostelium fungivorum</name>
    <dbReference type="NCBI Taxonomy" id="1890364"/>
    <lineage>
        <taxon>Eukaryota</taxon>
        <taxon>Amoebozoa</taxon>
        <taxon>Evosea</taxon>
        <taxon>Variosea</taxon>
        <taxon>Cavosteliida</taxon>
        <taxon>Cavosteliaceae</taxon>
        <taxon>Planoprotostelium</taxon>
    </lineage>
</organism>